<comment type="caution">
    <text evidence="1">The sequence shown here is derived from an EMBL/GenBank/DDBJ whole genome shotgun (WGS) entry which is preliminary data.</text>
</comment>
<dbReference type="Proteomes" id="UP001060215">
    <property type="component" value="Chromosome 6"/>
</dbReference>
<evidence type="ECO:0000313" key="1">
    <source>
        <dbReference type="EMBL" id="KAI8023680.1"/>
    </source>
</evidence>
<proteinExistence type="predicted"/>
<sequence>MVPFLRFFPFQSVSPQVHAKFDTLVGKLSLNLTGFNKEIVPTDMVPTDTNSGKSKPPDISGPQQPPPSVEEVDLAAEEVFMEPEIKSKTCCRCHTSNPNQYNQDSLC</sequence>
<dbReference type="EMBL" id="CM045763">
    <property type="protein sequence ID" value="KAI8023680.1"/>
    <property type="molecule type" value="Genomic_DNA"/>
</dbReference>
<protein>
    <submittedName>
        <fullName evidence="1">Uncharacterized protein</fullName>
    </submittedName>
</protein>
<reference evidence="1 2" key="1">
    <citation type="journal article" date="2022" name="Plant J.">
        <title>Chromosome-level genome of Camellia lanceoleosa provides a valuable resource for understanding genome evolution and self-incompatibility.</title>
        <authorList>
            <person name="Gong W."/>
            <person name="Xiao S."/>
            <person name="Wang L."/>
            <person name="Liao Z."/>
            <person name="Chang Y."/>
            <person name="Mo W."/>
            <person name="Hu G."/>
            <person name="Li W."/>
            <person name="Zhao G."/>
            <person name="Zhu H."/>
            <person name="Hu X."/>
            <person name="Ji K."/>
            <person name="Xiang X."/>
            <person name="Song Q."/>
            <person name="Yuan D."/>
            <person name="Jin S."/>
            <person name="Zhang L."/>
        </authorList>
    </citation>
    <scope>NUCLEOTIDE SEQUENCE [LARGE SCALE GENOMIC DNA]</scope>
    <source>
        <strain evidence="1">SQ_2022a</strain>
    </source>
</reference>
<organism evidence="1 2">
    <name type="scientific">Camellia lanceoleosa</name>
    <dbReference type="NCBI Taxonomy" id="1840588"/>
    <lineage>
        <taxon>Eukaryota</taxon>
        <taxon>Viridiplantae</taxon>
        <taxon>Streptophyta</taxon>
        <taxon>Embryophyta</taxon>
        <taxon>Tracheophyta</taxon>
        <taxon>Spermatophyta</taxon>
        <taxon>Magnoliopsida</taxon>
        <taxon>eudicotyledons</taxon>
        <taxon>Gunneridae</taxon>
        <taxon>Pentapetalae</taxon>
        <taxon>asterids</taxon>
        <taxon>Ericales</taxon>
        <taxon>Theaceae</taxon>
        <taxon>Camellia</taxon>
    </lineage>
</organism>
<gene>
    <name evidence="1" type="ORF">LOK49_LG03G00692</name>
</gene>
<evidence type="ECO:0000313" key="2">
    <source>
        <dbReference type="Proteomes" id="UP001060215"/>
    </source>
</evidence>
<name>A0ACC0IE12_9ERIC</name>
<keyword evidence="2" id="KW-1185">Reference proteome</keyword>
<accession>A0ACC0IE12</accession>